<protein>
    <submittedName>
        <fullName evidence="2">Uncharacterized protein</fullName>
    </submittedName>
</protein>
<organism evidence="1 2">
    <name type="scientific">Ditylenchus dipsaci</name>
    <dbReference type="NCBI Taxonomy" id="166011"/>
    <lineage>
        <taxon>Eukaryota</taxon>
        <taxon>Metazoa</taxon>
        <taxon>Ecdysozoa</taxon>
        <taxon>Nematoda</taxon>
        <taxon>Chromadorea</taxon>
        <taxon>Rhabditida</taxon>
        <taxon>Tylenchina</taxon>
        <taxon>Tylenchomorpha</taxon>
        <taxon>Sphaerularioidea</taxon>
        <taxon>Anguinidae</taxon>
        <taxon>Anguininae</taxon>
        <taxon>Ditylenchus</taxon>
    </lineage>
</organism>
<dbReference type="WBParaSite" id="jg25811">
    <property type="protein sequence ID" value="jg25811"/>
    <property type="gene ID" value="jg25811"/>
</dbReference>
<evidence type="ECO:0000313" key="1">
    <source>
        <dbReference type="Proteomes" id="UP000887574"/>
    </source>
</evidence>
<evidence type="ECO:0000313" key="2">
    <source>
        <dbReference type="WBParaSite" id="jg25811"/>
    </source>
</evidence>
<name>A0A915E114_9BILA</name>
<sequence length="89" mass="9829">MELVGTKFDEVALASNHYSTWINSGKDPFFLLQGSIPVKELLDAFLLEFLLPNSVAEESLCLLANADHGLQNELEFFLKAKAISAALIF</sequence>
<keyword evidence="1" id="KW-1185">Reference proteome</keyword>
<accession>A0A915E114</accession>
<proteinExistence type="predicted"/>
<dbReference type="AlphaFoldDB" id="A0A915E114"/>
<reference evidence="2" key="1">
    <citation type="submission" date="2022-11" db="UniProtKB">
        <authorList>
            <consortium name="WormBaseParasite"/>
        </authorList>
    </citation>
    <scope>IDENTIFICATION</scope>
</reference>
<dbReference type="Proteomes" id="UP000887574">
    <property type="component" value="Unplaced"/>
</dbReference>